<keyword evidence="3" id="KW-1185">Reference proteome</keyword>
<dbReference type="Proteomes" id="UP001472677">
    <property type="component" value="Unassembled WGS sequence"/>
</dbReference>
<evidence type="ECO:0008006" key="4">
    <source>
        <dbReference type="Google" id="ProtNLM"/>
    </source>
</evidence>
<keyword evidence="1" id="KW-0472">Membrane</keyword>
<comment type="caution">
    <text evidence="2">The sequence shown here is derived from an EMBL/GenBank/DDBJ whole genome shotgun (WGS) entry which is preliminary data.</text>
</comment>
<reference evidence="2 3" key="1">
    <citation type="journal article" date="2024" name="G3 (Bethesda)">
        <title>Genome assembly of Hibiscus sabdariffa L. provides insights into metabolisms of medicinal natural products.</title>
        <authorList>
            <person name="Kim T."/>
        </authorList>
    </citation>
    <scope>NUCLEOTIDE SEQUENCE [LARGE SCALE GENOMIC DNA]</scope>
    <source>
        <strain evidence="2">TK-2024</strain>
        <tissue evidence="2">Old leaves</tissue>
    </source>
</reference>
<dbReference type="EMBL" id="JBBPBM010000028">
    <property type="protein sequence ID" value="KAK8537355.1"/>
    <property type="molecule type" value="Genomic_DNA"/>
</dbReference>
<keyword evidence="1" id="KW-1133">Transmembrane helix</keyword>
<organism evidence="2 3">
    <name type="scientific">Hibiscus sabdariffa</name>
    <name type="common">roselle</name>
    <dbReference type="NCBI Taxonomy" id="183260"/>
    <lineage>
        <taxon>Eukaryota</taxon>
        <taxon>Viridiplantae</taxon>
        <taxon>Streptophyta</taxon>
        <taxon>Embryophyta</taxon>
        <taxon>Tracheophyta</taxon>
        <taxon>Spermatophyta</taxon>
        <taxon>Magnoliopsida</taxon>
        <taxon>eudicotyledons</taxon>
        <taxon>Gunneridae</taxon>
        <taxon>Pentapetalae</taxon>
        <taxon>rosids</taxon>
        <taxon>malvids</taxon>
        <taxon>Malvales</taxon>
        <taxon>Malvaceae</taxon>
        <taxon>Malvoideae</taxon>
        <taxon>Hibiscus</taxon>
    </lineage>
</organism>
<proteinExistence type="predicted"/>
<accession>A0ABR2DEL1</accession>
<sequence>MNCNAASDASNDKTSTVCIIRNEEGQFVGGGENLSFNTHSISVAEAIEGMRMVGTGLIRRMKLETQIATYMKFNSIKHSLMEMAGRRMIVHRGFNYIIYLPAFAFWVDVNSPIPSSTAKL</sequence>
<evidence type="ECO:0000313" key="2">
    <source>
        <dbReference type="EMBL" id="KAK8537355.1"/>
    </source>
</evidence>
<gene>
    <name evidence="2" type="ORF">V6N12_043521</name>
</gene>
<protein>
    <recommendedName>
        <fullName evidence="4">RNase H type-1 domain-containing protein</fullName>
    </recommendedName>
</protein>
<keyword evidence="1" id="KW-0812">Transmembrane</keyword>
<evidence type="ECO:0000313" key="3">
    <source>
        <dbReference type="Proteomes" id="UP001472677"/>
    </source>
</evidence>
<evidence type="ECO:0000256" key="1">
    <source>
        <dbReference type="SAM" id="Phobius"/>
    </source>
</evidence>
<name>A0ABR2DEL1_9ROSI</name>
<feature type="transmembrane region" description="Helical" evidence="1">
    <location>
        <begin position="89"/>
        <end position="107"/>
    </location>
</feature>